<dbReference type="SMART" id="SM00028">
    <property type="entry name" value="TPR"/>
    <property type="match status" value="3"/>
</dbReference>
<dbReference type="InterPro" id="IPR001387">
    <property type="entry name" value="Cro/C1-type_HTH"/>
</dbReference>
<feature type="domain" description="HTH cro/C1-type" evidence="2">
    <location>
        <begin position="10"/>
        <end position="60"/>
    </location>
</feature>
<accession>A0ABS6E3H9</accession>
<name>A0ABS6E3H9_9FIRM</name>
<evidence type="ECO:0000313" key="3">
    <source>
        <dbReference type="EMBL" id="MBU5437459.1"/>
    </source>
</evidence>
<organism evidence="3 4">
    <name type="scientific">Tissierella simiarum</name>
    <dbReference type="NCBI Taxonomy" id="2841534"/>
    <lineage>
        <taxon>Bacteria</taxon>
        <taxon>Bacillati</taxon>
        <taxon>Bacillota</taxon>
        <taxon>Tissierellia</taxon>
        <taxon>Tissierellales</taxon>
        <taxon>Tissierellaceae</taxon>
        <taxon>Tissierella</taxon>
    </lineage>
</organism>
<dbReference type="SMART" id="SM00530">
    <property type="entry name" value="HTH_XRE"/>
    <property type="match status" value="1"/>
</dbReference>
<protein>
    <submittedName>
        <fullName evidence="3">Helix-turn-helix transcriptional regulator</fullName>
    </submittedName>
</protein>
<feature type="repeat" description="TPR" evidence="1">
    <location>
        <begin position="273"/>
        <end position="306"/>
    </location>
</feature>
<dbReference type="EMBL" id="JAHLPM010000003">
    <property type="protein sequence ID" value="MBU5437459.1"/>
    <property type="molecule type" value="Genomic_DNA"/>
</dbReference>
<dbReference type="CDD" id="cd00093">
    <property type="entry name" value="HTH_XRE"/>
    <property type="match status" value="1"/>
</dbReference>
<reference evidence="3 4" key="1">
    <citation type="submission" date="2021-06" db="EMBL/GenBank/DDBJ databases">
        <authorList>
            <person name="Sun Q."/>
            <person name="Li D."/>
        </authorList>
    </citation>
    <scope>NUCLEOTIDE SEQUENCE [LARGE SCALE GENOMIC DNA]</scope>
    <source>
        <strain evidence="3 4">MSJ-40</strain>
    </source>
</reference>
<comment type="caution">
    <text evidence="3">The sequence shown here is derived from an EMBL/GenBank/DDBJ whole genome shotgun (WGS) entry which is preliminary data.</text>
</comment>
<keyword evidence="4" id="KW-1185">Reference proteome</keyword>
<dbReference type="Pfam" id="PF01381">
    <property type="entry name" value="HTH_3"/>
    <property type="match status" value="1"/>
</dbReference>
<dbReference type="PROSITE" id="PS50005">
    <property type="entry name" value="TPR"/>
    <property type="match status" value="1"/>
</dbReference>
<evidence type="ECO:0000256" key="1">
    <source>
        <dbReference type="PROSITE-ProRule" id="PRU00339"/>
    </source>
</evidence>
<evidence type="ECO:0000259" key="2">
    <source>
        <dbReference type="PROSITE" id="PS50943"/>
    </source>
</evidence>
<dbReference type="Proteomes" id="UP000749471">
    <property type="component" value="Unassembled WGS sequence"/>
</dbReference>
<gene>
    <name evidence="3" type="ORF">KQI42_05530</name>
</gene>
<keyword evidence="1" id="KW-0802">TPR repeat</keyword>
<dbReference type="PROSITE" id="PS50943">
    <property type="entry name" value="HTH_CROC1"/>
    <property type="match status" value="1"/>
</dbReference>
<proteinExistence type="predicted"/>
<dbReference type="InterPro" id="IPR019734">
    <property type="entry name" value="TPR_rpt"/>
</dbReference>
<sequence>MYVYRRVGLLRKTKKISMKELAKGIVSYSHLSNFECGRYNLSEDIMVSLSNKLQVPQEYLINYDEFDYEFNQKLIKFEKDIREKLLSEAKYTMDIIIKDYPFINSILQEIQFLILKCYFYINIEKNESAMKIFNDFINFMLIDENDIYRFSQNIVEIYFYLKGKLNYYNKDYIDSYYNYTIQLLYITNNISKANTFYEIAITLCCIGELNNSVYYAEKALNIYLKELKWEDLSLTYNLIGFIYYKNNEIILAQGYYNKSLKIAKKFGLKNIQAEIYYNLALIHKLHKNYDEALKSLYKSLEISNKSNTILKKIYFCIIQVYIESNVIDKAEIKLKQVYKLQIDERDDYILKLLEAEIFLLKYDYIYHEKYIEESLKFFYRNNDWEIVKKICLKLSEYYANSRKYKKACNYYKILCNLENIKNNDILKKQAEIKQSLNLYK</sequence>
<evidence type="ECO:0000313" key="4">
    <source>
        <dbReference type="Proteomes" id="UP000749471"/>
    </source>
</evidence>
<dbReference type="Pfam" id="PF13424">
    <property type="entry name" value="TPR_12"/>
    <property type="match status" value="1"/>
</dbReference>